<keyword evidence="1" id="KW-0472">Membrane</keyword>
<feature type="domain" description="DUF4097" evidence="2">
    <location>
        <begin position="39"/>
        <end position="273"/>
    </location>
</feature>
<keyword evidence="1" id="KW-1133">Transmembrane helix</keyword>
<dbReference type="Proteomes" id="UP000503088">
    <property type="component" value="Chromosome"/>
</dbReference>
<dbReference type="KEGG" id="kpul:GXN76_03340"/>
<reference evidence="3 4" key="1">
    <citation type="submission" date="2020-01" db="EMBL/GenBank/DDBJ databases">
        <authorList>
            <person name="Gulvik C.A."/>
            <person name="Batra D.G."/>
        </authorList>
    </citation>
    <scope>NUCLEOTIDE SEQUENCE [LARGE SCALE GENOMIC DNA]</scope>
    <source>
        <strain evidence="3 4">W9323</strain>
    </source>
</reference>
<name>A0A7D3Y8H1_9BACL</name>
<dbReference type="Gene3D" id="2.160.20.120">
    <property type="match status" value="1"/>
</dbReference>
<protein>
    <submittedName>
        <fullName evidence="3">DUF4097 domain-containing protein</fullName>
    </submittedName>
</protein>
<sequence>MLRKILVVLLIGVIGAGIILYMKQPAETMTMGEYEAMPHIDVTLDMFNITIANSPDDQIHVQMQGHQLNKNMLTINEKNNRFVVKEQQRKKNWQENIRFRSTPTIILQLPKSQSKTLALNVADGDFTIQDLALDTVQVETSAGMVHLKNMFISNAELHTKDGNVTIGKSAIENLTITSNAGDVAVKESTGSAHTIQTVDGQIKMTEATEQPNIQTKSASGDIGIHYKKAPTSLRLTTIAEDVEITLPKYHKKTGMIGDGANMLSAVTKNGVIVIKQ</sequence>
<keyword evidence="1" id="KW-0812">Transmembrane</keyword>
<dbReference type="EMBL" id="CP048104">
    <property type="protein sequence ID" value="QKG83601.1"/>
    <property type="molecule type" value="Genomic_DNA"/>
</dbReference>
<organism evidence="3 4">
    <name type="scientific">Kroppenstedtia pulmonis</name>
    <dbReference type="NCBI Taxonomy" id="1380685"/>
    <lineage>
        <taxon>Bacteria</taxon>
        <taxon>Bacillati</taxon>
        <taxon>Bacillota</taxon>
        <taxon>Bacilli</taxon>
        <taxon>Bacillales</taxon>
        <taxon>Thermoactinomycetaceae</taxon>
        <taxon>Kroppenstedtia</taxon>
    </lineage>
</organism>
<evidence type="ECO:0000259" key="2">
    <source>
        <dbReference type="Pfam" id="PF13349"/>
    </source>
</evidence>
<evidence type="ECO:0000313" key="3">
    <source>
        <dbReference type="EMBL" id="QKG83601.1"/>
    </source>
</evidence>
<dbReference type="PANTHER" id="PTHR34094">
    <property type="match status" value="1"/>
</dbReference>
<dbReference type="Pfam" id="PF13349">
    <property type="entry name" value="DUF4097"/>
    <property type="match status" value="1"/>
</dbReference>
<evidence type="ECO:0000313" key="4">
    <source>
        <dbReference type="Proteomes" id="UP000503088"/>
    </source>
</evidence>
<keyword evidence="4" id="KW-1185">Reference proteome</keyword>
<evidence type="ECO:0000256" key="1">
    <source>
        <dbReference type="SAM" id="Phobius"/>
    </source>
</evidence>
<proteinExistence type="predicted"/>
<dbReference type="PANTHER" id="PTHR34094:SF1">
    <property type="entry name" value="PROTEIN FAM185A"/>
    <property type="match status" value="1"/>
</dbReference>
<feature type="transmembrane region" description="Helical" evidence="1">
    <location>
        <begin position="5"/>
        <end position="22"/>
    </location>
</feature>
<dbReference type="InterPro" id="IPR025164">
    <property type="entry name" value="Toastrack_DUF4097"/>
</dbReference>
<accession>A0A7D3Y8H1</accession>
<gene>
    <name evidence="3" type="ORF">GXN76_03340</name>
</gene>
<dbReference type="RefSeq" id="WP_173220499.1">
    <property type="nucleotide sequence ID" value="NZ_CP048104.1"/>
</dbReference>
<dbReference type="AlphaFoldDB" id="A0A7D3Y8H1"/>